<comment type="subcellular location">
    <subcellularLocation>
        <location evidence="1">Nucleus</location>
    </subcellularLocation>
</comment>
<evidence type="ECO:0000313" key="9">
    <source>
        <dbReference type="Proteomes" id="UP000236928"/>
    </source>
</evidence>
<feature type="compositionally biased region" description="Acidic residues" evidence="6">
    <location>
        <begin position="1253"/>
        <end position="1265"/>
    </location>
</feature>
<dbReference type="Gene3D" id="1.25.10.10">
    <property type="entry name" value="Leucine-rich Repeat Variant"/>
    <property type="match status" value="1"/>
</dbReference>
<keyword evidence="4" id="KW-0653">Protein transport</keyword>
<feature type="region of interest" description="Disordered" evidence="6">
    <location>
        <begin position="1246"/>
        <end position="1265"/>
    </location>
</feature>
<dbReference type="InterPro" id="IPR013598">
    <property type="entry name" value="Exportin-1/Importin-b-like"/>
</dbReference>
<evidence type="ECO:0000256" key="4">
    <source>
        <dbReference type="ARBA" id="ARBA00022927"/>
    </source>
</evidence>
<protein>
    <submittedName>
        <fullName evidence="8">CRM1 C terminal family protein</fullName>
    </submittedName>
</protein>
<sequence length="1265" mass="146296">MDISLLLDLSQPYDLQKVEMLDELVGVMYGLRPGDRIIADKILSELKQKTDSWRIVGNILQLSSDYNTKFFALSILEKCIQFQWKILPFDQKTGIKQYITELCIELCQDEKILNENKHFLNKTNETLIMIVKQEWPDNWENFITEICNAAKTNQYICENTMKLLRLLSEEVFDFGEDQMVSKKVEKLMSILNQQFPQILSLILFVLTSYLENPQNIKVNLVVSSLQCLCHYLKWIPLNYILECDLRPQLPHSIASNGNNSIIYNLLQFLLDHFWGNPSFRLESIKCLTEISPLKFDENTKDSGGGLSKQIEDQMVQIWLSIVNRIKEVPNEYAQYDTMPNISTSSRLYYERYFNYIALLLSSFIKTHRLTICEKYPETIKGMDFALERMVNISYIQNDEIFKVCIDFWLHFTQQLVYDVLDNSKKKSIDSSMMNSQAKSSPLFLLKNDNFGNIDNSDPHKQENPFNNPEEYSSRLIHYQSLLCDVRKMVICRMAKPQEVYIAIDPETGEVTRENIPDTDEISLYKSLREILIYLSNLGQNYMEKIILQLLQEEFDVVCINCGVICTCNSYSGNQWNPIKLNRLCWAVGSISGSLSKNIERRLVIEVIKSLLMLCERKRGKANKAAVASCVMYVVGQYPRFLRDHWKFLQTVINKLFEFMHETFPGVKDMACEAFLKIATKCKKSMSSNNFIDGNNRGSSNQILSEIIDGGLQEIKFLKYMISYSHELKQHLDEKQILILIQGISLTISSLKDVDEQYLYVTELLLIFDSLYWKDIVSKLVELRSNPDNQGIINELCSMECSQRLIIIVRIMETIASSCGVGFARVLIERSSFLIEFYKLYSNFILGEVQRKGIVIISHAHIKQLRISKKEIIKLINSFISFIAPRKKLKLSENKNLSGYITDIQSILYHNITGTEMLQYIIHPIIIPILEDYHACISEIKESQVLILSSTIIVRLNDIVKVNNDFFNAIIYHLFECTLSMIKDNFHAYPDHREFFYSFLADCNEFCFLQLINLPGNILTLYIESIIWAIRHEQPNMAEKGLIVLYNFLINLINNNSSKDSGIQSSCTQNNKLFQFCHAFYLSIIREIFCVLTDTLHTSGFQYQTMVLYELIKISEFSLFEANQGSKQTNIASNSSLICDSCQGTTCKISKVGVMEYIADLLIKSFITVQKEQVEVFVLELFNSVHSKTISDFQRLVHDFLIQIKEFTNEESKQMFEIEKSIALKRAIEIENNKQWMIPGLINQEIGLNSNSGEGDDDIGDDDDDE</sequence>
<dbReference type="AlphaFoldDB" id="A0A2P4Z2J5"/>
<name>A0A2P4Z2J5_9CRYT</name>
<dbReference type="InterPro" id="IPR041235">
    <property type="entry name" value="Exp1_repeat_2"/>
</dbReference>
<dbReference type="InterPro" id="IPR016024">
    <property type="entry name" value="ARM-type_fold"/>
</dbReference>
<accession>A0A2P4Z2J5</accession>
<evidence type="ECO:0000256" key="6">
    <source>
        <dbReference type="SAM" id="MobiDB-lite"/>
    </source>
</evidence>
<comment type="similarity">
    <text evidence="2">Belongs to the exportin family.</text>
</comment>
<dbReference type="Pfam" id="PF18784">
    <property type="entry name" value="CRM1_repeat_2"/>
    <property type="match status" value="1"/>
</dbReference>
<evidence type="ECO:0000313" key="8">
    <source>
        <dbReference type="EMBL" id="POM84295.1"/>
    </source>
</evidence>
<dbReference type="InterPro" id="IPR001494">
    <property type="entry name" value="Importin-beta_N"/>
</dbReference>
<keyword evidence="5" id="KW-0539">Nucleus</keyword>
<dbReference type="Pfam" id="PF08389">
    <property type="entry name" value="Xpo1"/>
    <property type="match status" value="1"/>
</dbReference>
<evidence type="ECO:0000256" key="1">
    <source>
        <dbReference type="ARBA" id="ARBA00004123"/>
    </source>
</evidence>
<dbReference type="GO" id="GO:0005049">
    <property type="term" value="F:nuclear export signal receptor activity"/>
    <property type="evidence" value="ECO:0007669"/>
    <property type="project" value="InterPro"/>
</dbReference>
<dbReference type="GO" id="GO:0005737">
    <property type="term" value="C:cytoplasm"/>
    <property type="evidence" value="ECO:0007669"/>
    <property type="project" value="TreeGrafter"/>
</dbReference>
<keyword evidence="9" id="KW-1185">Reference proteome</keyword>
<gene>
    <name evidence="8" type="ORF">CmeUKMEL1_11680</name>
</gene>
<dbReference type="Pfam" id="PF08767">
    <property type="entry name" value="CRM1_C"/>
    <property type="match status" value="1"/>
</dbReference>
<reference evidence="8 9" key="1">
    <citation type="submission" date="2014-04" db="EMBL/GenBank/DDBJ databases">
        <title>Comparative Genomics of Cryptosporidium Species.</title>
        <authorList>
            <person name="Silva J.C."/>
            <person name="Su Q."/>
            <person name="Chalmers R."/>
            <person name="Chibucos M.C."/>
            <person name="Elwin K."/>
            <person name="Godinez A."/>
            <person name="Guo F."/>
            <person name="Huynh K."/>
            <person name="Orvis J."/>
            <person name="Ott S."/>
            <person name="Sadzewicz L."/>
            <person name="Sengamalay N."/>
            <person name="Shetty A."/>
            <person name="Sun M."/>
            <person name="Tallon L."/>
            <person name="Xiao L."/>
            <person name="Zhang H."/>
            <person name="Fraser C.M."/>
            <person name="Zhu G."/>
            <person name="Kissinger J."/>
            <person name="Widmer G."/>
        </authorList>
    </citation>
    <scope>NUCLEOTIDE SEQUENCE [LARGE SCALE GENOMIC DNA]</scope>
    <source>
        <strain evidence="8 9">UKMEL1</strain>
    </source>
</reference>
<dbReference type="GO" id="GO:0000056">
    <property type="term" value="P:ribosomal small subunit export from nucleus"/>
    <property type="evidence" value="ECO:0007669"/>
    <property type="project" value="TreeGrafter"/>
</dbReference>
<dbReference type="InterPro" id="IPR014877">
    <property type="entry name" value="XPO1_C_dom"/>
</dbReference>
<dbReference type="InterPro" id="IPR040485">
    <property type="entry name" value="XPO1_repeat_3"/>
</dbReference>
<dbReference type="Pfam" id="PF03810">
    <property type="entry name" value="IBN_N"/>
    <property type="match status" value="1"/>
</dbReference>
<dbReference type="GO" id="GO:0000055">
    <property type="term" value="P:ribosomal large subunit export from nucleus"/>
    <property type="evidence" value="ECO:0007669"/>
    <property type="project" value="TreeGrafter"/>
</dbReference>
<dbReference type="OrthoDB" id="27218at2759"/>
<organism evidence="8 9">
    <name type="scientific">Cryptosporidium meleagridis</name>
    <dbReference type="NCBI Taxonomy" id="93969"/>
    <lineage>
        <taxon>Eukaryota</taxon>
        <taxon>Sar</taxon>
        <taxon>Alveolata</taxon>
        <taxon>Apicomplexa</taxon>
        <taxon>Conoidasida</taxon>
        <taxon>Coccidia</taxon>
        <taxon>Eucoccidiorida</taxon>
        <taxon>Eimeriorina</taxon>
        <taxon>Cryptosporidiidae</taxon>
        <taxon>Cryptosporidium</taxon>
    </lineage>
</organism>
<dbReference type="SMART" id="SM01102">
    <property type="entry name" value="CRM1_C"/>
    <property type="match status" value="1"/>
</dbReference>
<dbReference type="Pfam" id="PF18777">
    <property type="entry name" value="CRM1_repeat"/>
    <property type="match status" value="1"/>
</dbReference>
<evidence type="ECO:0000256" key="5">
    <source>
        <dbReference type="ARBA" id="ARBA00023242"/>
    </source>
</evidence>
<dbReference type="SUPFAM" id="SSF48371">
    <property type="entry name" value="ARM repeat"/>
    <property type="match status" value="2"/>
</dbReference>
<dbReference type="PROSITE" id="PS50166">
    <property type="entry name" value="IMPORTIN_B_NT"/>
    <property type="match status" value="1"/>
</dbReference>
<evidence type="ECO:0000259" key="7">
    <source>
        <dbReference type="PROSITE" id="PS50166"/>
    </source>
</evidence>
<dbReference type="InterPro" id="IPR045065">
    <property type="entry name" value="XPO1/5"/>
</dbReference>
<dbReference type="Proteomes" id="UP000236928">
    <property type="component" value="Unassembled WGS sequence"/>
</dbReference>
<proteinExistence type="inferred from homology"/>
<dbReference type="VEuPathDB" id="CryptoDB:CmeUKMEL1_11680"/>
<dbReference type="Pfam" id="PF18787">
    <property type="entry name" value="CRM1_repeat_3"/>
    <property type="match status" value="1"/>
</dbReference>
<evidence type="ECO:0000256" key="2">
    <source>
        <dbReference type="ARBA" id="ARBA00009466"/>
    </source>
</evidence>
<dbReference type="InterPro" id="IPR011989">
    <property type="entry name" value="ARM-like"/>
</dbReference>
<evidence type="ECO:0000256" key="3">
    <source>
        <dbReference type="ARBA" id="ARBA00022448"/>
    </source>
</evidence>
<dbReference type="PANTHER" id="PTHR11223:SF2">
    <property type="entry name" value="EXPORTIN-1"/>
    <property type="match status" value="1"/>
</dbReference>
<comment type="caution">
    <text evidence="8">The sequence shown here is derived from an EMBL/GenBank/DDBJ whole genome shotgun (WGS) entry which is preliminary data.</text>
</comment>
<dbReference type="SMART" id="SM00913">
    <property type="entry name" value="IBN_N"/>
    <property type="match status" value="1"/>
</dbReference>
<dbReference type="PANTHER" id="PTHR11223">
    <property type="entry name" value="EXPORTIN 1/5"/>
    <property type="match status" value="1"/>
</dbReference>
<dbReference type="GO" id="GO:0005634">
    <property type="term" value="C:nucleus"/>
    <property type="evidence" value="ECO:0007669"/>
    <property type="project" value="UniProtKB-SubCell"/>
</dbReference>
<keyword evidence="3" id="KW-0813">Transport</keyword>
<dbReference type="InterPro" id="IPR041123">
    <property type="entry name" value="CRM1_repeat"/>
</dbReference>
<feature type="domain" description="Importin N-terminal" evidence="7">
    <location>
        <begin position="39"/>
        <end position="105"/>
    </location>
</feature>
<dbReference type="GO" id="GO:0006611">
    <property type="term" value="P:protein export from nucleus"/>
    <property type="evidence" value="ECO:0007669"/>
    <property type="project" value="InterPro"/>
</dbReference>
<dbReference type="EMBL" id="JIBK01000041">
    <property type="protein sequence ID" value="POM84295.1"/>
    <property type="molecule type" value="Genomic_DNA"/>
</dbReference>
<dbReference type="GO" id="GO:0031267">
    <property type="term" value="F:small GTPase binding"/>
    <property type="evidence" value="ECO:0007669"/>
    <property type="project" value="InterPro"/>
</dbReference>